<evidence type="ECO:0000313" key="2">
    <source>
        <dbReference type="Proteomes" id="UP000826195"/>
    </source>
</evidence>
<reference evidence="1 2" key="1">
    <citation type="journal article" date="2021" name="J. Hered.">
        <title>A chromosome-level genome assembly of the parasitoid wasp, Cotesia glomerata (Hymenoptera: Braconidae).</title>
        <authorList>
            <person name="Pinto B.J."/>
            <person name="Weis J.J."/>
            <person name="Gamble T."/>
            <person name="Ode P.J."/>
            <person name="Paul R."/>
            <person name="Zaspel J.M."/>
        </authorList>
    </citation>
    <scope>NUCLEOTIDE SEQUENCE [LARGE SCALE GENOMIC DNA]</scope>
    <source>
        <strain evidence="1">CgM1</strain>
    </source>
</reference>
<gene>
    <name evidence="1" type="ORF">KQX54_021367</name>
</gene>
<accession>A0AAV7J8H7</accession>
<name>A0AAV7J8H7_COTGL</name>
<sequence>MKIVFLFCGRGSASLVGFRRSRVLEYNFELRGSEEPIARVSSDVISNSDLVGRKLCPARRESLSISSLSPSSLHYYTPNYLSAWYGWYSVNIGPLDAALHDPHFHTYTLIATYRESDCLCVTRLFLASPREIP</sequence>
<proteinExistence type="predicted"/>
<organism evidence="1 2">
    <name type="scientific">Cotesia glomerata</name>
    <name type="common">Lepidopteran parasitic wasp</name>
    <name type="synonym">Apanteles glomeratus</name>
    <dbReference type="NCBI Taxonomy" id="32391"/>
    <lineage>
        <taxon>Eukaryota</taxon>
        <taxon>Metazoa</taxon>
        <taxon>Ecdysozoa</taxon>
        <taxon>Arthropoda</taxon>
        <taxon>Hexapoda</taxon>
        <taxon>Insecta</taxon>
        <taxon>Pterygota</taxon>
        <taxon>Neoptera</taxon>
        <taxon>Endopterygota</taxon>
        <taxon>Hymenoptera</taxon>
        <taxon>Apocrita</taxon>
        <taxon>Ichneumonoidea</taxon>
        <taxon>Braconidae</taxon>
        <taxon>Microgastrinae</taxon>
        <taxon>Cotesia</taxon>
    </lineage>
</organism>
<evidence type="ECO:0000313" key="1">
    <source>
        <dbReference type="EMBL" id="KAH0568679.1"/>
    </source>
</evidence>
<protein>
    <submittedName>
        <fullName evidence="1">Uncharacterized protein</fullName>
    </submittedName>
</protein>
<dbReference type="AlphaFoldDB" id="A0AAV7J8H7"/>
<dbReference type="Proteomes" id="UP000826195">
    <property type="component" value="Unassembled WGS sequence"/>
</dbReference>
<comment type="caution">
    <text evidence="1">The sequence shown here is derived from an EMBL/GenBank/DDBJ whole genome shotgun (WGS) entry which is preliminary data.</text>
</comment>
<dbReference type="EMBL" id="JAHXZJ010000001">
    <property type="protein sequence ID" value="KAH0568679.1"/>
    <property type="molecule type" value="Genomic_DNA"/>
</dbReference>
<keyword evidence="2" id="KW-1185">Reference proteome</keyword>